<dbReference type="EMBL" id="JAUMKJ010000022">
    <property type="protein sequence ID" value="MDO3679002.1"/>
    <property type="molecule type" value="Genomic_DNA"/>
</dbReference>
<gene>
    <name evidence="9" type="ORF">Q3C12_18505</name>
</gene>
<keyword evidence="10" id="KW-1185">Reference proteome</keyword>
<evidence type="ECO:0000256" key="1">
    <source>
        <dbReference type="ARBA" id="ARBA00001974"/>
    </source>
</evidence>
<proteinExistence type="inferred from homology"/>
<evidence type="ECO:0000256" key="3">
    <source>
        <dbReference type="ARBA" id="ARBA00022630"/>
    </source>
</evidence>
<dbReference type="Gene3D" id="2.40.110.10">
    <property type="entry name" value="Butyryl-CoA Dehydrogenase, subunit A, domain 2"/>
    <property type="match status" value="1"/>
</dbReference>
<dbReference type="PROSITE" id="PS00073">
    <property type="entry name" value="ACYL_COA_DH_2"/>
    <property type="match status" value="1"/>
</dbReference>
<dbReference type="InterPro" id="IPR037069">
    <property type="entry name" value="AcylCoA_DH/ox_N_sf"/>
</dbReference>
<dbReference type="PANTHER" id="PTHR43884:SF41">
    <property type="entry name" value="ACYL-COA DEHYDROGENASE"/>
    <property type="match status" value="1"/>
</dbReference>
<dbReference type="Pfam" id="PF00441">
    <property type="entry name" value="Acyl-CoA_dh_1"/>
    <property type="match status" value="1"/>
</dbReference>
<comment type="similarity">
    <text evidence="2 5">Belongs to the acyl-CoA dehydrogenase family.</text>
</comment>
<evidence type="ECO:0000259" key="7">
    <source>
        <dbReference type="Pfam" id="PF02770"/>
    </source>
</evidence>
<dbReference type="InterPro" id="IPR036250">
    <property type="entry name" value="AcylCo_DH-like_C"/>
</dbReference>
<comment type="cofactor">
    <cofactor evidence="1 5">
        <name>FAD</name>
        <dbReference type="ChEBI" id="CHEBI:57692"/>
    </cofactor>
</comment>
<dbReference type="SUPFAM" id="SSF47203">
    <property type="entry name" value="Acyl-CoA dehydrogenase C-terminal domain-like"/>
    <property type="match status" value="1"/>
</dbReference>
<dbReference type="InterPro" id="IPR013786">
    <property type="entry name" value="AcylCoA_DH/ox_N"/>
</dbReference>
<evidence type="ECO:0000256" key="2">
    <source>
        <dbReference type="ARBA" id="ARBA00009347"/>
    </source>
</evidence>
<dbReference type="PIRSF" id="PIRSF016578">
    <property type="entry name" value="HsaA"/>
    <property type="match status" value="1"/>
</dbReference>
<dbReference type="Pfam" id="PF02771">
    <property type="entry name" value="Acyl-CoA_dh_N"/>
    <property type="match status" value="1"/>
</dbReference>
<dbReference type="Gene3D" id="1.20.140.10">
    <property type="entry name" value="Butyryl-CoA Dehydrogenase, subunit A, domain 3"/>
    <property type="match status" value="1"/>
</dbReference>
<reference evidence="9" key="1">
    <citation type="submission" date="2023-07" db="EMBL/GenBank/DDBJ databases">
        <authorList>
            <person name="Aktuganov G."/>
            <person name="Boyko T."/>
            <person name="Delegan Y."/>
            <person name="Galimzianova N."/>
            <person name="Gilvanova E."/>
            <person name="Korobov V."/>
            <person name="Kuzmina L."/>
            <person name="Melentiev A."/>
            <person name="Milman P."/>
            <person name="Ryabova A."/>
            <person name="Stupak E."/>
            <person name="Yasakov T."/>
            <person name="Zharikova N."/>
            <person name="Zhurenko E."/>
        </authorList>
    </citation>
    <scope>NUCLEOTIDE SEQUENCE</scope>
    <source>
        <strain evidence="9">IB-739</strain>
    </source>
</reference>
<name>A0ABT8VDE3_9BACL</name>
<accession>A0ABT8VDE3</accession>
<protein>
    <submittedName>
        <fullName evidence="9">Acyl-CoA dehydrogenase family protein</fullName>
    </submittedName>
</protein>
<feature type="domain" description="Acyl-CoA oxidase/dehydrogenase middle" evidence="7">
    <location>
        <begin position="140"/>
        <end position="217"/>
    </location>
</feature>
<dbReference type="Gene3D" id="1.10.540.10">
    <property type="entry name" value="Acyl-CoA dehydrogenase/oxidase, N-terminal domain"/>
    <property type="match status" value="1"/>
</dbReference>
<keyword evidence="4 5" id="KW-0274">FAD</keyword>
<dbReference type="InterPro" id="IPR006091">
    <property type="entry name" value="Acyl-CoA_Oxase/DH_mid-dom"/>
</dbReference>
<dbReference type="Pfam" id="PF02770">
    <property type="entry name" value="Acyl-CoA_dh_M"/>
    <property type="match status" value="1"/>
</dbReference>
<evidence type="ECO:0000259" key="6">
    <source>
        <dbReference type="Pfam" id="PF00441"/>
    </source>
</evidence>
<keyword evidence="5" id="KW-0560">Oxidoreductase</keyword>
<sequence length="383" mass="41032">MRFEFTEEQEMICDVVRDFVAKEVETKAEQLDEAEALDRGLFDRMAALGFTGLPWPESDGGAGGGFTSYVLLLEQLAGGSASLGAALWTHVQLVTWPVYRFGRKGIGAKYLRALIEGRQLGAGALAPWPEGLSSPAFALTAKPDGDGYILDGTQEFVFNGREADLFLVYANVEGEGETVRTAAFLVERGMAGLQVRPVTQALGLRSSGMAHLAFDRCRLSGGQLIGNVGQGTDIARETWASARYGLAALAAGIAQGALKASLAYAKERTQFGKPIARHQAVAFMLAEMCAAAEASSLLARQAASNEDKGLAYAGPSARALAFAADAAMAATTNAVQILGGYGYMKEYRVERYMRDAKALHMLKGMGVWGKKRMTFEAGRRKIF</sequence>
<dbReference type="InterPro" id="IPR046373">
    <property type="entry name" value="Acyl-CoA_Oxase/DH_mid-dom_sf"/>
</dbReference>
<dbReference type="InterPro" id="IPR009075">
    <property type="entry name" value="AcylCo_DH/oxidase_C"/>
</dbReference>
<dbReference type="PANTHER" id="PTHR43884">
    <property type="entry name" value="ACYL-COA DEHYDROGENASE"/>
    <property type="match status" value="1"/>
</dbReference>
<keyword evidence="3 5" id="KW-0285">Flavoprotein</keyword>
<evidence type="ECO:0000256" key="5">
    <source>
        <dbReference type="RuleBase" id="RU362125"/>
    </source>
</evidence>
<evidence type="ECO:0000256" key="4">
    <source>
        <dbReference type="ARBA" id="ARBA00022827"/>
    </source>
</evidence>
<evidence type="ECO:0000259" key="8">
    <source>
        <dbReference type="Pfam" id="PF02771"/>
    </source>
</evidence>
<dbReference type="RefSeq" id="WP_302879198.1">
    <property type="nucleotide sequence ID" value="NZ_JAUMKJ010000022.1"/>
</dbReference>
<organism evidence="9 10">
    <name type="scientific">Paenibacillus ehimensis</name>
    <dbReference type="NCBI Taxonomy" id="79264"/>
    <lineage>
        <taxon>Bacteria</taxon>
        <taxon>Bacillati</taxon>
        <taxon>Bacillota</taxon>
        <taxon>Bacilli</taxon>
        <taxon>Bacillales</taxon>
        <taxon>Paenibacillaceae</taxon>
        <taxon>Paenibacillus</taxon>
    </lineage>
</organism>
<comment type="caution">
    <text evidence="9">The sequence shown here is derived from an EMBL/GenBank/DDBJ whole genome shotgun (WGS) entry which is preliminary data.</text>
</comment>
<evidence type="ECO:0000313" key="9">
    <source>
        <dbReference type="EMBL" id="MDO3679002.1"/>
    </source>
</evidence>
<dbReference type="InterPro" id="IPR009100">
    <property type="entry name" value="AcylCoA_DH/oxidase_NM_dom_sf"/>
</dbReference>
<feature type="domain" description="Acyl-CoA dehydrogenase/oxidase N-terminal" evidence="8">
    <location>
        <begin position="6"/>
        <end position="117"/>
    </location>
</feature>
<dbReference type="InterPro" id="IPR006089">
    <property type="entry name" value="Acyl-CoA_DH_CS"/>
</dbReference>
<feature type="domain" description="Acyl-CoA dehydrogenase/oxidase C-terminal" evidence="6">
    <location>
        <begin position="229"/>
        <end position="364"/>
    </location>
</feature>
<dbReference type="SUPFAM" id="SSF56645">
    <property type="entry name" value="Acyl-CoA dehydrogenase NM domain-like"/>
    <property type="match status" value="1"/>
</dbReference>
<evidence type="ECO:0000313" key="10">
    <source>
        <dbReference type="Proteomes" id="UP001168883"/>
    </source>
</evidence>
<dbReference type="Proteomes" id="UP001168883">
    <property type="component" value="Unassembled WGS sequence"/>
</dbReference>